<dbReference type="AlphaFoldDB" id="A0A1B8GXV5"/>
<evidence type="ECO:0000313" key="6">
    <source>
        <dbReference type="EMBL" id="OBU00656.2"/>
    </source>
</evidence>
<dbReference type="InterPro" id="IPR053138">
    <property type="entry name" value="N-alpha-Ac-DABA_deacetylase"/>
</dbReference>
<evidence type="ECO:0000256" key="4">
    <source>
        <dbReference type="ARBA" id="ARBA00022833"/>
    </source>
</evidence>
<feature type="domain" description="Succinylglutamate desuccinylase/Aspartoacylase catalytic" evidence="5">
    <location>
        <begin position="190"/>
        <end position="333"/>
    </location>
</feature>
<evidence type="ECO:0000256" key="3">
    <source>
        <dbReference type="ARBA" id="ARBA00022801"/>
    </source>
</evidence>
<dbReference type="RefSeq" id="XP_059320051.1">
    <property type="nucleotide sequence ID" value="XM_059463344.1"/>
</dbReference>
<gene>
    <name evidence="6" type="ORF">VE01_01285</name>
</gene>
<name>A0A1B8GXV5_9PEZI</name>
<dbReference type="Proteomes" id="UP000091956">
    <property type="component" value="Unassembled WGS sequence"/>
</dbReference>
<dbReference type="EMBL" id="KV460208">
    <property type="protein sequence ID" value="OBU00656.2"/>
    <property type="molecule type" value="Genomic_DNA"/>
</dbReference>
<dbReference type="InterPro" id="IPR055438">
    <property type="entry name" value="AstE_AspA_cat"/>
</dbReference>
<dbReference type="Gene3D" id="3.40.630.10">
    <property type="entry name" value="Zn peptidases"/>
    <property type="match status" value="1"/>
</dbReference>
<reference evidence="6 7" key="1">
    <citation type="submission" date="2016-03" db="EMBL/GenBank/DDBJ databases">
        <title>Comparative genomics of Pseudogymnoascus destructans, the fungus causing white-nose syndrome of bats.</title>
        <authorList>
            <person name="Palmer J.M."/>
            <person name="Drees K.P."/>
            <person name="Foster J.T."/>
            <person name="Lindner D.L."/>
        </authorList>
    </citation>
    <scope>NUCLEOTIDE SEQUENCE [LARGE SCALE GENOMIC DNA]</scope>
    <source>
        <strain evidence="6 7">UAMH 10579</strain>
    </source>
</reference>
<dbReference type="Pfam" id="PF24827">
    <property type="entry name" value="AstE_AspA_cat"/>
    <property type="match status" value="1"/>
</dbReference>
<dbReference type="SUPFAM" id="SSF53187">
    <property type="entry name" value="Zn-dependent exopeptidases"/>
    <property type="match status" value="1"/>
</dbReference>
<evidence type="ECO:0000256" key="2">
    <source>
        <dbReference type="ARBA" id="ARBA00022723"/>
    </source>
</evidence>
<keyword evidence="2" id="KW-0479">Metal-binding</keyword>
<evidence type="ECO:0000259" key="5">
    <source>
        <dbReference type="Pfam" id="PF24827"/>
    </source>
</evidence>
<accession>A0A1B8GXV5</accession>
<dbReference type="GO" id="GO:0046872">
    <property type="term" value="F:metal ion binding"/>
    <property type="evidence" value="ECO:0007669"/>
    <property type="project" value="UniProtKB-KW"/>
</dbReference>
<evidence type="ECO:0000256" key="1">
    <source>
        <dbReference type="ARBA" id="ARBA00001947"/>
    </source>
</evidence>
<keyword evidence="3" id="KW-0378">Hydrolase</keyword>
<sequence length="451" mass="48968">MRGWLKRGRSSSVLLNLPRLITFIVLLPDHSPHLRSLFLELHKTIPTFTMAPSVIGSLKRNADELNGHSPIKKDSSINRAFSIPKANESVSLPVFNSLNIEALPVDTVSKFFITIAPGVLSTIDVPVYAYRSSKPGPVVGITCAIHGNEVNGIPVIQRLFSSIERGTTHKHRSTHETLEDGQESLRVDCGTIIGIPVVNVPGFVASMRCFDEESKQDLNRLMPGKIDGAAPQQYAYRIFHNIVTKFDYLMDLHTASLGRRNSLYVRADMNDPVIAKLATLMKPQVLVHVATKGSLRGCAQAIGVKALTVEIGNASSFQKPFIQDTYAGICRVISDIGLFSASGIPDGTLDQATSLGVKESVVCSRSYWIFTKTGGILRVFKDIAELVQPGELIAQVESIFGDVIEEVHAPTDYLTIVVGLEANPIARGGNRIVHLGVVGSNFGEVANDGHL</sequence>
<reference evidence="7" key="2">
    <citation type="journal article" date="2018" name="Nat. Commun.">
        <title>Extreme sensitivity to ultraviolet light in the fungal pathogen causing white-nose syndrome of bats.</title>
        <authorList>
            <person name="Palmer J.M."/>
            <person name="Drees K.P."/>
            <person name="Foster J.T."/>
            <person name="Lindner D.L."/>
        </authorList>
    </citation>
    <scope>NUCLEOTIDE SEQUENCE [LARGE SCALE GENOMIC DNA]</scope>
    <source>
        <strain evidence="7">UAMH 10579</strain>
    </source>
</reference>
<proteinExistence type="predicted"/>
<dbReference type="CDD" id="cd06251">
    <property type="entry name" value="M14_ASTE_ASPA-like"/>
    <property type="match status" value="1"/>
</dbReference>
<organism evidence="6 7">
    <name type="scientific">Pseudogymnoascus verrucosus</name>
    <dbReference type="NCBI Taxonomy" id="342668"/>
    <lineage>
        <taxon>Eukaryota</taxon>
        <taxon>Fungi</taxon>
        <taxon>Dikarya</taxon>
        <taxon>Ascomycota</taxon>
        <taxon>Pezizomycotina</taxon>
        <taxon>Leotiomycetes</taxon>
        <taxon>Thelebolales</taxon>
        <taxon>Thelebolaceae</taxon>
        <taxon>Pseudogymnoascus</taxon>
    </lineage>
</organism>
<dbReference type="GeneID" id="28834671"/>
<dbReference type="PANTHER" id="PTHR37326">
    <property type="entry name" value="BLL3975 PROTEIN"/>
    <property type="match status" value="1"/>
</dbReference>
<keyword evidence="4" id="KW-0862">Zinc</keyword>
<dbReference type="PANTHER" id="PTHR37326:SF1">
    <property type="entry name" value="BLL3975 PROTEIN"/>
    <property type="match status" value="1"/>
</dbReference>
<comment type="cofactor">
    <cofactor evidence="1">
        <name>Zn(2+)</name>
        <dbReference type="ChEBI" id="CHEBI:29105"/>
    </cofactor>
</comment>
<dbReference type="GO" id="GO:0016788">
    <property type="term" value="F:hydrolase activity, acting on ester bonds"/>
    <property type="evidence" value="ECO:0007669"/>
    <property type="project" value="InterPro"/>
</dbReference>
<evidence type="ECO:0000313" key="7">
    <source>
        <dbReference type="Proteomes" id="UP000091956"/>
    </source>
</evidence>
<keyword evidence="7" id="KW-1185">Reference proteome</keyword>
<protein>
    <recommendedName>
        <fullName evidence="5">Succinylglutamate desuccinylase/Aspartoacylase catalytic domain-containing protein</fullName>
    </recommendedName>
</protein>